<reference evidence="1" key="1">
    <citation type="submission" date="2020-10" db="EMBL/GenBank/DDBJ databases">
        <authorList>
            <person name="Gilroy R."/>
        </authorList>
    </citation>
    <scope>NUCLEOTIDE SEQUENCE</scope>
    <source>
        <strain evidence="1">CHK147-3167</strain>
    </source>
</reference>
<evidence type="ECO:0000313" key="2">
    <source>
        <dbReference type="Proteomes" id="UP000886786"/>
    </source>
</evidence>
<gene>
    <name evidence="1" type="ORF">IAB27_05055</name>
</gene>
<dbReference type="Proteomes" id="UP000886786">
    <property type="component" value="Unassembled WGS sequence"/>
</dbReference>
<dbReference type="InterPro" id="IPR023137">
    <property type="entry name" value="BrxA_sf"/>
</dbReference>
<accession>A0A9D0ZT05</accession>
<proteinExistence type="predicted"/>
<protein>
    <submittedName>
        <fullName evidence="1">DUF1819 family protein</fullName>
    </submittedName>
</protein>
<dbReference type="Gene3D" id="1.10.3540.10">
    <property type="entry name" value="uncharacterized protein from magnetospirillum magneticum domain"/>
    <property type="match status" value="1"/>
</dbReference>
<evidence type="ECO:0000313" key="1">
    <source>
        <dbReference type="EMBL" id="HIQ90972.1"/>
    </source>
</evidence>
<dbReference type="AlphaFoldDB" id="A0A9D0ZT05"/>
<dbReference type="EMBL" id="DVFV01000094">
    <property type="protein sequence ID" value="HIQ90972.1"/>
    <property type="molecule type" value="Genomic_DNA"/>
</dbReference>
<sequence length="198" mass="23566">MEDYSAKLTAEPFLYNETKIIAQYLLDGISPEELKRKNIEENLIKYKSIKSIVRVNSPIFRRLSVMDREMLDEFVHTDIETSKYILLYTIMKTDRLVRDFVVEVYKDKLLMRKDYIEKFDIDNWYEEKCILSKTLRERTESTAAKLKQVIMKILQDSGLVIKEKNRFKIVRPLLKEKYISMLDKKDDMEYAKAIGGLL</sequence>
<dbReference type="Pfam" id="PF08849">
    <property type="entry name" value="BrxA"/>
    <property type="match status" value="1"/>
</dbReference>
<comment type="caution">
    <text evidence="1">The sequence shown here is derived from an EMBL/GenBank/DDBJ whole genome shotgun (WGS) entry which is preliminary data.</text>
</comment>
<reference evidence="1" key="2">
    <citation type="journal article" date="2021" name="PeerJ">
        <title>Extensive microbial diversity within the chicken gut microbiome revealed by metagenomics and culture.</title>
        <authorList>
            <person name="Gilroy R."/>
            <person name="Ravi A."/>
            <person name="Getino M."/>
            <person name="Pursley I."/>
            <person name="Horton D.L."/>
            <person name="Alikhan N.F."/>
            <person name="Baker D."/>
            <person name="Gharbi K."/>
            <person name="Hall N."/>
            <person name="Watson M."/>
            <person name="Adriaenssens E.M."/>
            <person name="Foster-Nyarko E."/>
            <person name="Jarju S."/>
            <person name="Secka A."/>
            <person name="Antonio M."/>
            <person name="Oren A."/>
            <person name="Chaudhuri R.R."/>
            <person name="La Ragione R."/>
            <person name="Hildebrand F."/>
            <person name="Pallen M.J."/>
        </authorList>
    </citation>
    <scope>NUCLEOTIDE SEQUENCE</scope>
    <source>
        <strain evidence="1">CHK147-3167</strain>
    </source>
</reference>
<name>A0A9D0ZT05_9FIRM</name>
<organism evidence="1 2">
    <name type="scientific">Candidatus Coprosoma intestinipullorum</name>
    <dbReference type="NCBI Taxonomy" id="2840752"/>
    <lineage>
        <taxon>Bacteria</taxon>
        <taxon>Bacillati</taxon>
        <taxon>Bacillota</taxon>
        <taxon>Bacillota incertae sedis</taxon>
        <taxon>Candidatus Coprosoma</taxon>
    </lineage>
</organism>
<dbReference type="InterPro" id="IPR014948">
    <property type="entry name" value="BrxA"/>
</dbReference>